<keyword evidence="1" id="KW-0732">Signal</keyword>
<dbReference type="Pfam" id="PF09626">
    <property type="entry name" value="DHC"/>
    <property type="match status" value="1"/>
</dbReference>
<evidence type="ECO:0000256" key="1">
    <source>
        <dbReference type="SAM" id="SignalP"/>
    </source>
</evidence>
<evidence type="ECO:0000313" key="2">
    <source>
        <dbReference type="EMBL" id="WNO05188.1"/>
    </source>
</evidence>
<dbReference type="InterPro" id="IPR018588">
    <property type="entry name" value="Dihaem_cytochrome-c"/>
</dbReference>
<dbReference type="InterPro" id="IPR036280">
    <property type="entry name" value="Multihaem_cyt_sf"/>
</dbReference>
<dbReference type="SUPFAM" id="SSF48695">
    <property type="entry name" value="Multiheme cytochromes"/>
    <property type="match status" value="1"/>
</dbReference>
<keyword evidence="3" id="KW-1185">Reference proteome</keyword>
<proteinExistence type="predicted"/>
<protein>
    <submittedName>
        <fullName evidence="2">Diheme cytochrome c</fullName>
    </submittedName>
</protein>
<accession>A0ABZ0AZU2</accession>
<dbReference type="Proteomes" id="UP001302257">
    <property type="component" value="Chromosome"/>
</dbReference>
<gene>
    <name evidence="2" type="ORF">RAN89_01855</name>
</gene>
<dbReference type="RefSeq" id="WP_313867974.1">
    <property type="nucleotide sequence ID" value="NZ_CP132507.1"/>
</dbReference>
<dbReference type="EMBL" id="CP132507">
    <property type="protein sequence ID" value="WNO05188.1"/>
    <property type="molecule type" value="Genomic_DNA"/>
</dbReference>
<feature type="signal peptide" evidence="1">
    <location>
        <begin position="1"/>
        <end position="32"/>
    </location>
</feature>
<reference evidence="2 3" key="1">
    <citation type="submission" date="2023-08" db="EMBL/GenBank/DDBJ databases">
        <title>Rhodoferax potami sp. nov. and Rhodoferax mekongensis sp. nov., isolated from the Mekong River in Thailand.</title>
        <authorList>
            <person name="Kitikhun S."/>
            <person name="Charoenyingcharoen P."/>
            <person name="Siriarchawattana P."/>
            <person name="Likhitrattanapisal S."/>
            <person name="Nilsakha T."/>
            <person name="Chanpet A."/>
            <person name="Rattanawaree P."/>
            <person name="Ingsriswang S."/>
        </authorList>
    </citation>
    <scope>NUCLEOTIDE SEQUENCE [LARGE SCALE GENOMIC DNA]</scope>
    <source>
        <strain evidence="2 3">TBRC 17307</strain>
    </source>
</reference>
<evidence type="ECO:0000313" key="3">
    <source>
        <dbReference type="Proteomes" id="UP001302257"/>
    </source>
</evidence>
<sequence length="175" mass="19376">MKNKPLAPVRYARAAMKWIAIALLAGAGPARADSPQRVTPLPKYQQECAACHLAYPPGMLPVASWKRLMGSLSTHYGTDASLDEASVREISGWLQTHAGTYKRVSEEPPQDRITRSQWFVRKHNEVDPQIWKQASVKSAANCAACHSAADKGSFRESEIQFPKGLDARFRRNGSD</sequence>
<name>A0ABZ0AZU2_9BURK</name>
<organism evidence="2 3">
    <name type="scientific">Rhodoferax mekongensis</name>
    <dbReference type="NCBI Taxonomy" id="3068341"/>
    <lineage>
        <taxon>Bacteria</taxon>
        <taxon>Pseudomonadati</taxon>
        <taxon>Pseudomonadota</taxon>
        <taxon>Betaproteobacteria</taxon>
        <taxon>Burkholderiales</taxon>
        <taxon>Comamonadaceae</taxon>
        <taxon>Rhodoferax</taxon>
    </lineage>
</organism>
<feature type="chain" id="PRO_5047195691" evidence="1">
    <location>
        <begin position="33"/>
        <end position="175"/>
    </location>
</feature>